<feature type="transmembrane region" description="Helical" evidence="1">
    <location>
        <begin position="327"/>
        <end position="347"/>
    </location>
</feature>
<organism evidence="2">
    <name type="scientific">freshwater metagenome</name>
    <dbReference type="NCBI Taxonomy" id="449393"/>
    <lineage>
        <taxon>unclassified sequences</taxon>
        <taxon>metagenomes</taxon>
        <taxon>ecological metagenomes</taxon>
    </lineage>
</organism>
<dbReference type="AlphaFoldDB" id="A0A6J6EFU1"/>
<accession>A0A6J6EFU1</accession>
<keyword evidence="1" id="KW-0812">Transmembrane</keyword>
<sequence>MTFERGHDMKTASRFFGASAAPWAALGLSLGLTLGLVVATPAHAVTAPVLSLSDDSDLTPGQSISTTVTDVSGVLCEQSYGVGEWNVFLAWYRSDLIAPVGYSIAQSPQSSAYVAGSSVTISTNFYVVWLERDSAQSNLSTWDGEYAVIAGCMTAGNGVGDIAGGDGTDRTGVPTQAIAATYLPVAVSRTEIPQGESFDITMTDASSRWCNFATGAGFSMGARFASETSGANDFSVPSNLPSGGGVPGVGNFTWSNSSATVSVSIPSDATPGDYLLSVTCIGASPSYAAGSRAGVYGVVTVLAADPGPGPGPTPPLPDTGRDAGSTWLLAIWGCAALGAGVGTRLFIARRGRIGV</sequence>
<keyword evidence="1" id="KW-0472">Membrane</keyword>
<keyword evidence="1" id="KW-1133">Transmembrane helix</keyword>
<evidence type="ECO:0000256" key="1">
    <source>
        <dbReference type="SAM" id="Phobius"/>
    </source>
</evidence>
<protein>
    <submittedName>
        <fullName evidence="2">Unannotated protein</fullName>
    </submittedName>
</protein>
<dbReference type="EMBL" id="CAEZTD010000182">
    <property type="protein sequence ID" value="CAB4575430.1"/>
    <property type="molecule type" value="Genomic_DNA"/>
</dbReference>
<name>A0A6J6EFU1_9ZZZZ</name>
<reference evidence="2" key="1">
    <citation type="submission" date="2020-05" db="EMBL/GenBank/DDBJ databases">
        <authorList>
            <person name="Chiriac C."/>
            <person name="Salcher M."/>
            <person name="Ghai R."/>
            <person name="Kavagutti S V."/>
        </authorList>
    </citation>
    <scope>NUCLEOTIDE SEQUENCE</scope>
</reference>
<proteinExistence type="predicted"/>
<evidence type="ECO:0000313" key="2">
    <source>
        <dbReference type="EMBL" id="CAB4575430.1"/>
    </source>
</evidence>
<gene>
    <name evidence="2" type="ORF">UFOPK1591_01540</name>
</gene>